<dbReference type="GO" id="GO:0008061">
    <property type="term" value="F:chitin binding"/>
    <property type="evidence" value="ECO:0007669"/>
    <property type="project" value="InterPro"/>
</dbReference>
<organism evidence="2 3">
    <name type="scientific">Drosophila virilis</name>
    <name type="common">Fruit fly</name>
    <dbReference type="NCBI Taxonomy" id="7244"/>
    <lineage>
        <taxon>Eukaryota</taxon>
        <taxon>Metazoa</taxon>
        <taxon>Ecdysozoa</taxon>
        <taxon>Arthropoda</taxon>
        <taxon>Hexapoda</taxon>
        <taxon>Insecta</taxon>
        <taxon>Pterygota</taxon>
        <taxon>Neoptera</taxon>
        <taxon>Endopterygota</taxon>
        <taxon>Diptera</taxon>
        <taxon>Brachycera</taxon>
        <taxon>Muscomorpha</taxon>
        <taxon>Ephydroidea</taxon>
        <taxon>Drosophilidae</taxon>
        <taxon>Drosophila</taxon>
    </lineage>
</organism>
<dbReference type="GO" id="GO:0005576">
    <property type="term" value="C:extracellular region"/>
    <property type="evidence" value="ECO:0007669"/>
    <property type="project" value="InterPro"/>
</dbReference>
<evidence type="ECO:0000313" key="3">
    <source>
        <dbReference type="Proteomes" id="UP000008792"/>
    </source>
</evidence>
<keyword evidence="3" id="KW-1185">Reference proteome</keyword>
<dbReference type="Gene3D" id="2.170.140.10">
    <property type="entry name" value="Chitin binding domain"/>
    <property type="match status" value="2"/>
</dbReference>
<accession>B4LF65</accession>
<dbReference type="EMBL" id="CH940647">
    <property type="protein sequence ID" value="EDW70253.1"/>
    <property type="molecule type" value="Genomic_DNA"/>
</dbReference>
<feature type="domain" description="Chitin-binding type-2" evidence="1">
    <location>
        <begin position="63"/>
        <end position="121"/>
    </location>
</feature>
<dbReference type="eggNOG" id="ENOG502SZI5">
    <property type="taxonomic scope" value="Eukaryota"/>
</dbReference>
<dbReference type="SUPFAM" id="SSF57625">
    <property type="entry name" value="Invertebrate chitin-binding proteins"/>
    <property type="match status" value="4"/>
</dbReference>
<dbReference type="InParanoid" id="B4LF65"/>
<evidence type="ECO:0000313" key="2">
    <source>
        <dbReference type="EMBL" id="EDW70253.1"/>
    </source>
</evidence>
<dbReference type="OMA" id="NSCSYDR"/>
<protein>
    <recommendedName>
        <fullName evidence="1">Chitin-binding type-2 domain-containing protein</fullName>
    </recommendedName>
</protein>
<name>B4LF65_DROVI</name>
<dbReference type="SMART" id="SM00494">
    <property type="entry name" value="ChtBD2"/>
    <property type="match status" value="5"/>
</dbReference>
<dbReference type="InterPro" id="IPR036508">
    <property type="entry name" value="Chitin-bd_dom_sf"/>
</dbReference>
<dbReference type="PROSITE" id="PS50940">
    <property type="entry name" value="CHIT_BIND_II"/>
    <property type="match status" value="4"/>
</dbReference>
<reference evidence="2 3" key="1">
    <citation type="journal article" date="2007" name="Nature">
        <title>Evolution of genes and genomes on the Drosophila phylogeny.</title>
        <authorList>
            <consortium name="Drosophila 12 Genomes Consortium"/>
            <person name="Clark A.G."/>
            <person name="Eisen M.B."/>
            <person name="Smith D.R."/>
            <person name="Bergman C.M."/>
            <person name="Oliver B."/>
            <person name="Markow T.A."/>
            <person name="Kaufman T.C."/>
            <person name="Kellis M."/>
            <person name="Gelbart W."/>
            <person name="Iyer V.N."/>
            <person name="Pollard D.A."/>
            <person name="Sackton T.B."/>
            <person name="Larracuente A.M."/>
            <person name="Singh N.D."/>
            <person name="Abad J.P."/>
            <person name="Abt D.N."/>
            <person name="Adryan B."/>
            <person name="Aguade M."/>
            <person name="Akashi H."/>
            <person name="Anderson W.W."/>
            <person name="Aquadro C.F."/>
            <person name="Ardell D.H."/>
            <person name="Arguello R."/>
            <person name="Artieri C.G."/>
            <person name="Barbash D.A."/>
            <person name="Barker D."/>
            <person name="Barsanti P."/>
            <person name="Batterham P."/>
            <person name="Batzoglou S."/>
            <person name="Begun D."/>
            <person name="Bhutkar A."/>
            <person name="Blanco E."/>
            <person name="Bosak S.A."/>
            <person name="Bradley R.K."/>
            <person name="Brand A.D."/>
            <person name="Brent M.R."/>
            <person name="Brooks A.N."/>
            <person name="Brown R.H."/>
            <person name="Butlin R.K."/>
            <person name="Caggese C."/>
            <person name="Calvi B.R."/>
            <person name="Bernardo de Carvalho A."/>
            <person name="Caspi A."/>
            <person name="Castrezana S."/>
            <person name="Celniker S.E."/>
            <person name="Chang J.L."/>
            <person name="Chapple C."/>
            <person name="Chatterji S."/>
            <person name="Chinwalla A."/>
            <person name="Civetta A."/>
            <person name="Clifton S.W."/>
            <person name="Comeron J.M."/>
            <person name="Costello J.C."/>
            <person name="Coyne J.A."/>
            <person name="Daub J."/>
            <person name="David R.G."/>
            <person name="Delcher A.L."/>
            <person name="Delehaunty K."/>
            <person name="Do C.B."/>
            <person name="Ebling H."/>
            <person name="Edwards K."/>
            <person name="Eickbush T."/>
            <person name="Evans J.D."/>
            <person name="Filipski A."/>
            <person name="Findeiss S."/>
            <person name="Freyhult E."/>
            <person name="Fulton L."/>
            <person name="Fulton R."/>
            <person name="Garcia A.C."/>
            <person name="Gardiner A."/>
            <person name="Garfield D.A."/>
            <person name="Garvin B.E."/>
            <person name="Gibson G."/>
            <person name="Gilbert D."/>
            <person name="Gnerre S."/>
            <person name="Godfrey J."/>
            <person name="Good R."/>
            <person name="Gotea V."/>
            <person name="Gravely B."/>
            <person name="Greenberg A.J."/>
            <person name="Griffiths-Jones S."/>
            <person name="Gross S."/>
            <person name="Guigo R."/>
            <person name="Gustafson E.A."/>
            <person name="Haerty W."/>
            <person name="Hahn M.W."/>
            <person name="Halligan D.L."/>
            <person name="Halpern A.L."/>
            <person name="Halter G.M."/>
            <person name="Han M.V."/>
            <person name="Heger A."/>
            <person name="Hillier L."/>
            <person name="Hinrichs A.S."/>
            <person name="Holmes I."/>
            <person name="Hoskins R.A."/>
            <person name="Hubisz M.J."/>
            <person name="Hultmark D."/>
            <person name="Huntley M.A."/>
            <person name="Jaffe D.B."/>
            <person name="Jagadeeshan S."/>
            <person name="Jeck W.R."/>
            <person name="Johnson J."/>
            <person name="Jones C.D."/>
            <person name="Jordan W.C."/>
            <person name="Karpen G.H."/>
            <person name="Kataoka E."/>
            <person name="Keightley P.D."/>
            <person name="Kheradpour P."/>
            <person name="Kirkness E.F."/>
            <person name="Koerich L.B."/>
            <person name="Kristiansen K."/>
            <person name="Kudrna D."/>
            <person name="Kulathinal R.J."/>
            <person name="Kumar S."/>
            <person name="Kwok R."/>
            <person name="Lander E."/>
            <person name="Langley C.H."/>
            <person name="Lapoint R."/>
            <person name="Lazzaro B.P."/>
            <person name="Lee S.J."/>
            <person name="Levesque L."/>
            <person name="Li R."/>
            <person name="Lin C.F."/>
            <person name="Lin M.F."/>
            <person name="Lindblad-Toh K."/>
            <person name="Llopart A."/>
            <person name="Long M."/>
            <person name="Low L."/>
            <person name="Lozovsky E."/>
            <person name="Lu J."/>
            <person name="Luo M."/>
            <person name="Machado C.A."/>
            <person name="Makalowski W."/>
            <person name="Marzo M."/>
            <person name="Matsuda M."/>
            <person name="Matzkin L."/>
            <person name="McAllister B."/>
            <person name="McBride C.S."/>
            <person name="McKernan B."/>
            <person name="McKernan K."/>
            <person name="Mendez-Lago M."/>
            <person name="Minx P."/>
            <person name="Mollenhauer M.U."/>
            <person name="Montooth K."/>
            <person name="Mount S.M."/>
            <person name="Mu X."/>
            <person name="Myers E."/>
            <person name="Negre B."/>
            <person name="Newfeld S."/>
            <person name="Nielsen R."/>
            <person name="Noor M.A."/>
            <person name="O'Grady P."/>
            <person name="Pachter L."/>
            <person name="Papaceit M."/>
            <person name="Parisi M.J."/>
            <person name="Parisi M."/>
            <person name="Parts L."/>
            <person name="Pedersen J.S."/>
            <person name="Pesole G."/>
            <person name="Phillippy A.M."/>
            <person name="Ponting C.P."/>
            <person name="Pop M."/>
            <person name="Porcelli D."/>
            <person name="Powell J.R."/>
            <person name="Prohaska S."/>
            <person name="Pruitt K."/>
            <person name="Puig M."/>
            <person name="Quesneville H."/>
            <person name="Ram K.R."/>
            <person name="Rand D."/>
            <person name="Rasmussen M.D."/>
            <person name="Reed L.K."/>
            <person name="Reenan R."/>
            <person name="Reily A."/>
            <person name="Remington K.A."/>
            <person name="Rieger T.T."/>
            <person name="Ritchie M.G."/>
            <person name="Robin C."/>
            <person name="Rogers Y.H."/>
            <person name="Rohde C."/>
            <person name="Rozas J."/>
            <person name="Rubenfield M.J."/>
            <person name="Ruiz A."/>
            <person name="Russo S."/>
            <person name="Salzberg S.L."/>
            <person name="Sanchez-Gracia A."/>
            <person name="Saranga D.J."/>
            <person name="Sato H."/>
            <person name="Schaeffer S.W."/>
            <person name="Schatz M.C."/>
            <person name="Schlenke T."/>
            <person name="Schwartz R."/>
            <person name="Segarra C."/>
            <person name="Singh R.S."/>
            <person name="Sirot L."/>
            <person name="Sirota M."/>
            <person name="Sisneros N.B."/>
            <person name="Smith C.D."/>
            <person name="Smith T.F."/>
            <person name="Spieth J."/>
            <person name="Stage D.E."/>
            <person name="Stark A."/>
            <person name="Stephan W."/>
            <person name="Strausberg R.L."/>
            <person name="Strempel S."/>
            <person name="Sturgill D."/>
            <person name="Sutton G."/>
            <person name="Sutton G.G."/>
            <person name="Tao W."/>
            <person name="Teichmann S."/>
            <person name="Tobari Y.N."/>
            <person name="Tomimura Y."/>
            <person name="Tsolas J.M."/>
            <person name="Valente V.L."/>
            <person name="Venter E."/>
            <person name="Venter J.C."/>
            <person name="Vicario S."/>
            <person name="Vieira F.G."/>
            <person name="Vilella A.J."/>
            <person name="Villasante A."/>
            <person name="Walenz B."/>
            <person name="Wang J."/>
            <person name="Wasserman M."/>
            <person name="Watts T."/>
            <person name="Wilson D."/>
            <person name="Wilson R.K."/>
            <person name="Wing R.A."/>
            <person name="Wolfner M.F."/>
            <person name="Wong A."/>
            <person name="Wong G.K."/>
            <person name="Wu C.I."/>
            <person name="Wu G."/>
            <person name="Yamamoto D."/>
            <person name="Yang H.P."/>
            <person name="Yang S.P."/>
            <person name="Yorke J.A."/>
            <person name="Yoshida K."/>
            <person name="Zdobnov E."/>
            <person name="Zhang P."/>
            <person name="Zhang Y."/>
            <person name="Zimin A.V."/>
            <person name="Baldwin J."/>
            <person name="Abdouelleil A."/>
            <person name="Abdulkadir J."/>
            <person name="Abebe A."/>
            <person name="Abera B."/>
            <person name="Abreu J."/>
            <person name="Acer S.C."/>
            <person name="Aftuck L."/>
            <person name="Alexander A."/>
            <person name="An P."/>
            <person name="Anderson E."/>
            <person name="Anderson S."/>
            <person name="Arachi H."/>
            <person name="Azer M."/>
            <person name="Bachantsang P."/>
            <person name="Barry A."/>
            <person name="Bayul T."/>
            <person name="Berlin A."/>
            <person name="Bessette D."/>
            <person name="Bloom T."/>
            <person name="Blye J."/>
            <person name="Boguslavskiy L."/>
            <person name="Bonnet C."/>
            <person name="Boukhgalter B."/>
            <person name="Bourzgui I."/>
            <person name="Brown A."/>
            <person name="Cahill P."/>
            <person name="Channer S."/>
            <person name="Cheshatsang Y."/>
            <person name="Chuda L."/>
            <person name="Citroen M."/>
            <person name="Collymore A."/>
            <person name="Cooke P."/>
            <person name="Costello M."/>
            <person name="D'Aco K."/>
            <person name="Daza R."/>
            <person name="De Haan G."/>
            <person name="DeGray S."/>
            <person name="DeMaso C."/>
            <person name="Dhargay N."/>
            <person name="Dooley K."/>
            <person name="Dooley E."/>
            <person name="Doricent M."/>
            <person name="Dorje P."/>
            <person name="Dorjee K."/>
            <person name="Dupes A."/>
            <person name="Elong R."/>
            <person name="Falk J."/>
            <person name="Farina A."/>
            <person name="Faro S."/>
            <person name="Ferguson D."/>
            <person name="Fisher S."/>
            <person name="Foley C.D."/>
            <person name="Franke A."/>
            <person name="Friedrich D."/>
            <person name="Gadbois L."/>
            <person name="Gearin G."/>
            <person name="Gearin C.R."/>
            <person name="Giannoukos G."/>
            <person name="Goode T."/>
            <person name="Graham J."/>
            <person name="Grandbois E."/>
            <person name="Grewal S."/>
            <person name="Gyaltsen K."/>
            <person name="Hafez N."/>
            <person name="Hagos B."/>
            <person name="Hall J."/>
            <person name="Henson C."/>
            <person name="Hollinger A."/>
            <person name="Honan T."/>
            <person name="Huard M.D."/>
            <person name="Hughes L."/>
            <person name="Hurhula B."/>
            <person name="Husby M.E."/>
            <person name="Kamat A."/>
            <person name="Kanga B."/>
            <person name="Kashin S."/>
            <person name="Khazanovich D."/>
            <person name="Kisner P."/>
            <person name="Lance K."/>
            <person name="Lara M."/>
            <person name="Lee W."/>
            <person name="Lennon N."/>
            <person name="Letendre F."/>
            <person name="LeVine R."/>
            <person name="Lipovsky A."/>
            <person name="Liu X."/>
            <person name="Liu J."/>
            <person name="Liu S."/>
            <person name="Lokyitsang T."/>
            <person name="Lokyitsang Y."/>
            <person name="Lubonja R."/>
            <person name="Lui A."/>
            <person name="MacDonald P."/>
            <person name="Magnisalis V."/>
            <person name="Maru K."/>
            <person name="Matthews C."/>
            <person name="McCusker W."/>
            <person name="McDonough S."/>
            <person name="Mehta T."/>
            <person name="Meldrim J."/>
            <person name="Meneus L."/>
            <person name="Mihai O."/>
            <person name="Mihalev A."/>
            <person name="Mihova T."/>
            <person name="Mittelman R."/>
            <person name="Mlenga V."/>
            <person name="Montmayeur A."/>
            <person name="Mulrain L."/>
            <person name="Navidi A."/>
            <person name="Naylor J."/>
            <person name="Negash T."/>
            <person name="Nguyen T."/>
            <person name="Nguyen N."/>
            <person name="Nicol R."/>
            <person name="Norbu C."/>
            <person name="Norbu N."/>
            <person name="Novod N."/>
            <person name="O'Neill B."/>
            <person name="Osman S."/>
            <person name="Markiewicz E."/>
            <person name="Oyono O.L."/>
            <person name="Patti C."/>
            <person name="Phunkhang P."/>
            <person name="Pierre F."/>
            <person name="Priest M."/>
            <person name="Raghuraman S."/>
            <person name="Rege F."/>
            <person name="Reyes R."/>
            <person name="Rise C."/>
            <person name="Rogov P."/>
            <person name="Ross K."/>
            <person name="Ryan E."/>
            <person name="Settipalli S."/>
            <person name="Shea T."/>
            <person name="Sherpa N."/>
            <person name="Shi L."/>
            <person name="Shih D."/>
            <person name="Sparrow T."/>
            <person name="Spaulding J."/>
            <person name="Stalker J."/>
            <person name="Stange-Thomann N."/>
            <person name="Stavropoulos S."/>
            <person name="Stone C."/>
            <person name="Strader C."/>
            <person name="Tesfaye S."/>
            <person name="Thomson T."/>
            <person name="Thoulutsang Y."/>
            <person name="Thoulutsang D."/>
            <person name="Topham K."/>
            <person name="Topping I."/>
            <person name="Tsamla T."/>
            <person name="Vassiliev H."/>
            <person name="Vo A."/>
            <person name="Wangchuk T."/>
            <person name="Wangdi T."/>
            <person name="Weiand M."/>
            <person name="Wilkinson J."/>
            <person name="Wilson A."/>
            <person name="Yadav S."/>
            <person name="Young G."/>
            <person name="Yu Q."/>
            <person name="Zembek L."/>
            <person name="Zhong D."/>
            <person name="Zimmer A."/>
            <person name="Zwirko Z."/>
            <person name="Jaffe D.B."/>
            <person name="Alvarez P."/>
            <person name="Brockman W."/>
            <person name="Butler J."/>
            <person name="Chin C."/>
            <person name="Gnerre S."/>
            <person name="Grabherr M."/>
            <person name="Kleber M."/>
            <person name="Mauceli E."/>
            <person name="MacCallum I."/>
        </authorList>
    </citation>
    <scope>NUCLEOTIDE SEQUENCE [LARGE SCALE GENOMIC DNA]</scope>
    <source>
        <strain evidence="3">Tucson 15010-1051.87</strain>
    </source>
</reference>
<dbReference type="InterPro" id="IPR002557">
    <property type="entry name" value="Chitin-bd_dom"/>
</dbReference>
<dbReference type="Proteomes" id="UP000008792">
    <property type="component" value="Unassembled WGS sequence"/>
</dbReference>
<feature type="domain" description="Chitin-binding type-2" evidence="1">
    <location>
        <begin position="2"/>
        <end position="60"/>
    </location>
</feature>
<sequence>MNQICSYWPGSGYIGDPSDCHSWGYCKNNKLSARGECPNGLFYDAQSGTCQQAHLVRCAPQYWELCAQRRRGEYVSDPLDCSKYKRCDDEGGKIEENYCAGGYVFSNRLQKCVLSANGCAEETLSICGYMQNGTTLGDPLNCGLYLECQSGTGIRRACTAARYYNYNSGRCQTTRPKHCPSNENSYKPANYPPPAMDVSVCTDFYQDDYSGIQLITDAQTCHGYYTCGSKYVLGIWHSCPHGTHFQWWSQKCVTPESYSCPYDRCGNLNSSLVASINSGCSEYIYCQDQTSQQMGKCPEDLPYFDEKRGACIREFPNYTVCFMDG</sequence>
<dbReference type="Pfam" id="PF01607">
    <property type="entry name" value="CBM_14"/>
    <property type="match status" value="4"/>
</dbReference>
<evidence type="ECO:0000259" key="1">
    <source>
        <dbReference type="PROSITE" id="PS50940"/>
    </source>
</evidence>
<feature type="domain" description="Chitin-binding type-2" evidence="1">
    <location>
        <begin position="124"/>
        <end position="181"/>
    </location>
</feature>
<dbReference type="KEGG" id="dvi:6622295"/>
<feature type="domain" description="Chitin-binding type-2" evidence="1">
    <location>
        <begin position="198"/>
        <end position="262"/>
    </location>
</feature>
<dbReference type="PhylomeDB" id="B4LF65"/>
<dbReference type="STRING" id="7244.B4LF65"/>
<dbReference type="AlphaFoldDB" id="B4LF65"/>
<gene>
    <name evidence="2" type="primary">Dvir\GJ11664</name>
    <name evidence="2" type="ORF">Dvir_GJ11664</name>
</gene>
<proteinExistence type="predicted"/>
<dbReference type="OrthoDB" id="6020543at2759"/>
<dbReference type="HOGENOM" id="CLU_045312_1_0_1"/>